<evidence type="ECO:0000259" key="3">
    <source>
        <dbReference type="SMART" id="SM00838"/>
    </source>
</evidence>
<organism evidence="5 6">
    <name type="scientific">Phycicoccus sonneratiae</name>
    <dbReference type="NCBI Taxonomy" id="2807628"/>
    <lineage>
        <taxon>Bacteria</taxon>
        <taxon>Bacillati</taxon>
        <taxon>Actinomycetota</taxon>
        <taxon>Actinomycetes</taxon>
        <taxon>Micrococcales</taxon>
        <taxon>Intrasporangiaceae</taxon>
        <taxon>Phycicoccus</taxon>
    </lineage>
</organism>
<dbReference type="SUPFAM" id="SSF54980">
    <property type="entry name" value="EF-G C-terminal domain-like"/>
    <property type="match status" value="2"/>
</dbReference>
<protein>
    <submittedName>
        <fullName evidence="5">Elongation factor G</fullName>
    </submittedName>
</protein>
<evidence type="ECO:0000313" key="5">
    <source>
        <dbReference type="EMBL" id="MBM6399733.1"/>
    </source>
</evidence>
<keyword evidence="5" id="KW-0648">Protein biosynthesis</keyword>
<dbReference type="InterPro" id="IPR005517">
    <property type="entry name" value="Transl_elong_EFG/EF2_IV"/>
</dbReference>
<dbReference type="PANTHER" id="PTHR43261">
    <property type="entry name" value="TRANSLATION ELONGATION FACTOR G-RELATED"/>
    <property type="match status" value="1"/>
</dbReference>
<dbReference type="Pfam" id="PF03764">
    <property type="entry name" value="EFG_IV"/>
    <property type="match status" value="1"/>
</dbReference>
<dbReference type="InterPro" id="IPR009000">
    <property type="entry name" value="Transl_B-barrel_sf"/>
</dbReference>
<evidence type="ECO:0000313" key="6">
    <source>
        <dbReference type="Proteomes" id="UP001430172"/>
    </source>
</evidence>
<feature type="domain" description="Translation elongation factor EFG/EF2" evidence="4">
    <location>
        <begin position="486"/>
        <end position="604"/>
    </location>
</feature>
<dbReference type="Gene3D" id="3.40.50.300">
    <property type="entry name" value="P-loop containing nucleotide triphosphate hydrolases"/>
    <property type="match status" value="1"/>
</dbReference>
<name>A0ABS2CJU5_9MICO</name>
<dbReference type="CDD" id="cd03713">
    <property type="entry name" value="EFG_mtEFG_C"/>
    <property type="match status" value="1"/>
</dbReference>
<keyword evidence="2" id="KW-0342">GTP-binding</keyword>
<dbReference type="InterPro" id="IPR035649">
    <property type="entry name" value="EFG_V"/>
</dbReference>
<dbReference type="InterPro" id="IPR020568">
    <property type="entry name" value="Ribosomal_Su5_D2-typ_SF"/>
</dbReference>
<dbReference type="Gene3D" id="2.40.30.10">
    <property type="entry name" value="Translation factors"/>
    <property type="match status" value="1"/>
</dbReference>
<keyword evidence="6" id="KW-1185">Reference proteome</keyword>
<dbReference type="RefSeq" id="WP_204130223.1">
    <property type="nucleotide sequence ID" value="NZ_JAFDVD010000006.1"/>
</dbReference>
<dbReference type="EMBL" id="JAFDVD010000006">
    <property type="protein sequence ID" value="MBM6399733.1"/>
    <property type="molecule type" value="Genomic_DNA"/>
</dbReference>
<dbReference type="Gene3D" id="3.30.70.870">
    <property type="entry name" value="Elongation Factor G (Translational Gtpase), domain 3"/>
    <property type="match status" value="1"/>
</dbReference>
<dbReference type="SUPFAM" id="SSF54211">
    <property type="entry name" value="Ribosomal protein S5 domain 2-like"/>
    <property type="match status" value="1"/>
</dbReference>
<dbReference type="CDD" id="cd01434">
    <property type="entry name" value="EFG_mtEFG1_IV"/>
    <property type="match status" value="1"/>
</dbReference>
<evidence type="ECO:0000256" key="2">
    <source>
        <dbReference type="ARBA" id="ARBA00023134"/>
    </source>
</evidence>
<dbReference type="InterPro" id="IPR000795">
    <property type="entry name" value="T_Tr_GTP-bd_dom"/>
</dbReference>
<dbReference type="PANTHER" id="PTHR43261:SF6">
    <property type="entry name" value="ELONGATION FACTOR G-LIKE PROTEIN"/>
    <property type="match status" value="1"/>
</dbReference>
<dbReference type="Gene3D" id="3.30.230.10">
    <property type="match status" value="1"/>
</dbReference>
<dbReference type="SUPFAM" id="SSF50447">
    <property type="entry name" value="Translation proteins"/>
    <property type="match status" value="1"/>
</dbReference>
<accession>A0ABS2CJU5</accession>
<dbReference type="Pfam" id="PF00009">
    <property type="entry name" value="GTP_EFTU"/>
    <property type="match status" value="1"/>
</dbReference>
<gene>
    <name evidence="5" type="ORF">JQN70_04975</name>
</gene>
<dbReference type="InterPro" id="IPR047872">
    <property type="entry name" value="EFG_IV"/>
</dbReference>
<keyword evidence="1" id="KW-0547">Nucleotide-binding</keyword>
<dbReference type="Proteomes" id="UP001430172">
    <property type="component" value="Unassembled WGS sequence"/>
</dbReference>
<reference evidence="5" key="1">
    <citation type="submission" date="2021-02" db="EMBL/GenBank/DDBJ databases">
        <title>Phycicoccus sp. MQZ13P-5T, whole genome shotgun sequence.</title>
        <authorList>
            <person name="Tuo L."/>
        </authorList>
    </citation>
    <scope>NUCLEOTIDE SEQUENCE</scope>
    <source>
        <strain evidence="5">MQZ13P-5</strain>
    </source>
</reference>
<dbReference type="InterPro" id="IPR027417">
    <property type="entry name" value="P-loop_NTPase"/>
</dbReference>
<keyword evidence="5" id="KW-0251">Elongation factor</keyword>
<sequence>MSGTASTPAPTVTDTTRLRNVVLVGPSGAGTSRLFDHVVATLAPKRGPRPRGEAGAGLRAATLELGEVVLTLLDAPGNPDFVGQVRAGLRAADAALFVVSAADGADARSRALWHECAVVGMPRAVVVTQLDARDADFLATLEDCRAHFGAGIQPLGVPVAGSEGAVTSIADLLLGEIHDYEGGRRTVRPAGAEHAEVFDTHRPGLVEGVIEESEDPELMDRYLAGEDLDFATLERDLLAAVAHGTFHPVLPVSGETGAGVEVLLHLVEAAFPHPGQHPLPTVTPVGGGEPVVLAADPDGPLVAEVVHTESDAYVGHLSLVRVFSGTLRGDRPVHVSGHLELLGGPTGEGHEAHDDDVRPGALAAPLDGELLAKESAVAGEVVVVTKLAGAQTSDTLSDPARPLLVTPWTLPEALLPAAVQAATRADEDRMPVAFRELASEDPALRIEHDPETGQVVLWTTGPAHLELLLHRLRDRFNVGVEQVPVKVALKETALGRSEAQGRHVKQSGGHGQYAVCHLVLEPLPRGSGVEFAEVVVGGAVPRQFIGSVEKGVHQQLAKGLLAGWPVTDVKVTLTDGKAHSVDSSDMAFQTAAGLALRELASAESLCLLEPVDTVTVTVDDDYLGAVMTDVSSRRGQIVGSEPCDDEPGRSVLVAAVPRLELLDYAIALRSLAHGTGVFRREPRGYEELPGRLAREHLGAGASA</sequence>
<dbReference type="SMART" id="SM00889">
    <property type="entry name" value="EFG_IV"/>
    <property type="match status" value="1"/>
</dbReference>
<comment type="caution">
    <text evidence="5">The sequence shown here is derived from an EMBL/GenBank/DDBJ whole genome shotgun (WGS) entry which is preliminary data.</text>
</comment>
<feature type="domain" description="Elongation factor EFG" evidence="3">
    <location>
        <begin position="606"/>
        <end position="696"/>
    </location>
</feature>
<proteinExistence type="predicted"/>
<dbReference type="InterPro" id="IPR035647">
    <property type="entry name" value="EFG_III/V"/>
</dbReference>
<evidence type="ECO:0000259" key="4">
    <source>
        <dbReference type="SMART" id="SM00889"/>
    </source>
</evidence>
<dbReference type="Gene3D" id="3.30.70.240">
    <property type="match status" value="1"/>
</dbReference>
<evidence type="ECO:0000256" key="1">
    <source>
        <dbReference type="ARBA" id="ARBA00022741"/>
    </source>
</evidence>
<dbReference type="SUPFAM" id="SSF52540">
    <property type="entry name" value="P-loop containing nucleoside triphosphate hydrolases"/>
    <property type="match status" value="1"/>
</dbReference>
<dbReference type="GO" id="GO:0003746">
    <property type="term" value="F:translation elongation factor activity"/>
    <property type="evidence" value="ECO:0007669"/>
    <property type="project" value="UniProtKB-KW"/>
</dbReference>
<dbReference type="InterPro" id="IPR000640">
    <property type="entry name" value="EFG_V-like"/>
</dbReference>
<dbReference type="Pfam" id="PF14492">
    <property type="entry name" value="EFG_III"/>
    <property type="match status" value="1"/>
</dbReference>
<dbReference type="InterPro" id="IPR041095">
    <property type="entry name" value="EFG_II"/>
</dbReference>
<dbReference type="Pfam" id="PF00679">
    <property type="entry name" value="EFG_C"/>
    <property type="match status" value="1"/>
</dbReference>
<dbReference type="SMART" id="SM00838">
    <property type="entry name" value="EFG_C"/>
    <property type="match status" value="1"/>
</dbReference>
<dbReference type="InterPro" id="IPR014721">
    <property type="entry name" value="Ribsml_uS5_D2-typ_fold_subgr"/>
</dbReference>